<dbReference type="PIRSF" id="PIRSF000331">
    <property type="entry name" value="HpaA_HpaB"/>
    <property type="match status" value="1"/>
</dbReference>
<gene>
    <name evidence="7" type="primary">hpaB</name>
    <name evidence="7" type="ORF">HF519_01055</name>
</gene>
<keyword evidence="1" id="KW-0285">Flavoprotein</keyword>
<proteinExistence type="predicted"/>
<dbReference type="NCBIfam" id="TIGR02309">
    <property type="entry name" value="HpaB-1"/>
    <property type="match status" value="1"/>
</dbReference>
<dbReference type="SUPFAM" id="SSF47203">
    <property type="entry name" value="Acyl-CoA dehydrogenase C-terminal domain-like"/>
    <property type="match status" value="1"/>
</dbReference>
<keyword evidence="3 7" id="KW-0560">Oxidoreductase</keyword>
<keyword evidence="7" id="KW-0503">Monooxygenase</keyword>
<dbReference type="InterPro" id="IPR004925">
    <property type="entry name" value="HpaB/PvcC/4-BUDH"/>
</dbReference>
<evidence type="ECO:0000256" key="1">
    <source>
        <dbReference type="ARBA" id="ARBA00022630"/>
    </source>
</evidence>
<dbReference type="Gene3D" id="1.10.3140.10">
    <property type="entry name" value="4-hydroxybutyryl-coa dehydratase, domain 1"/>
    <property type="match status" value="1"/>
</dbReference>
<dbReference type="GO" id="GO:0050660">
    <property type="term" value="F:flavin adenine dinucleotide binding"/>
    <property type="evidence" value="ECO:0007669"/>
    <property type="project" value="InterPro"/>
</dbReference>
<feature type="binding site" evidence="4">
    <location>
        <begin position="452"/>
        <end position="455"/>
    </location>
    <ligand>
        <name>FAD</name>
        <dbReference type="ChEBI" id="CHEBI:57692"/>
    </ligand>
</feature>
<evidence type="ECO:0000256" key="3">
    <source>
        <dbReference type="ARBA" id="ARBA00023002"/>
    </source>
</evidence>
<evidence type="ECO:0000256" key="2">
    <source>
        <dbReference type="ARBA" id="ARBA00022827"/>
    </source>
</evidence>
<feature type="binding site" evidence="4">
    <location>
        <begin position="148"/>
        <end position="150"/>
    </location>
    <ligand>
        <name>FAD</name>
        <dbReference type="ChEBI" id="CHEBI:57692"/>
    </ligand>
</feature>
<dbReference type="SUPFAM" id="SSF56645">
    <property type="entry name" value="Acyl-CoA dehydrogenase NM domain-like"/>
    <property type="match status" value="1"/>
</dbReference>
<reference evidence="7 8" key="1">
    <citation type="submission" date="2020-04" db="EMBL/GenBank/DDBJ databases">
        <authorList>
            <person name="Klaysubun C."/>
            <person name="Duangmal K."/>
            <person name="Lipun K."/>
        </authorList>
    </citation>
    <scope>NUCLEOTIDE SEQUENCE [LARGE SCALE GENOMIC DNA]</scope>
    <source>
        <strain evidence="7 8">DSM 45300</strain>
    </source>
</reference>
<feature type="binding site" evidence="4">
    <location>
        <begin position="154"/>
        <end position="157"/>
    </location>
    <ligand>
        <name>FAD</name>
        <dbReference type="ChEBI" id="CHEBI:57692"/>
    </ligand>
</feature>
<dbReference type="InterPro" id="IPR046373">
    <property type="entry name" value="Acyl-CoA_Oxase/DH_mid-dom_sf"/>
</dbReference>
<dbReference type="AlphaFoldDB" id="A0A848DC72"/>
<name>A0A848DC72_9PSEU</name>
<dbReference type="InterPro" id="IPR024674">
    <property type="entry name" value="HpaB/PvcC/4-BUDH_N"/>
</dbReference>
<dbReference type="GO" id="GO:0010124">
    <property type="term" value="P:phenylacetate catabolic process"/>
    <property type="evidence" value="ECO:0007669"/>
    <property type="project" value="InterPro"/>
</dbReference>
<dbReference type="InterPro" id="IPR009100">
    <property type="entry name" value="AcylCoA_DH/oxidase_NM_dom_sf"/>
</dbReference>
<evidence type="ECO:0000259" key="5">
    <source>
        <dbReference type="Pfam" id="PF03241"/>
    </source>
</evidence>
<dbReference type="Gene3D" id="1.20.140.10">
    <property type="entry name" value="Butyryl-CoA Dehydrogenase, subunit A, domain 3"/>
    <property type="match status" value="1"/>
</dbReference>
<protein>
    <submittedName>
        <fullName evidence="7">4-hydroxyphenylacetate 3-monooxygenase, oxygenase component</fullName>
        <ecNumber evidence="7">1.14.14.9</ecNumber>
    </submittedName>
</protein>
<feature type="domain" description="HpaB/PvcC/4-BUDH C-terminal" evidence="5">
    <location>
        <begin position="279"/>
        <end position="477"/>
    </location>
</feature>
<feature type="binding site" evidence="4">
    <location>
        <position position="191"/>
    </location>
    <ligand>
        <name>FAD</name>
        <dbReference type="ChEBI" id="CHEBI:57692"/>
    </ligand>
</feature>
<dbReference type="PANTHER" id="PTHR36117">
    <property type="entry name" value="4-HYDROXYPHENYLACETATE 3-MONOOXYGENASE-RELATED"/>
    <property type="match status" value="1"/>
</dbReference>
<dbReference type="InterPro" id="IPR012687">
    <property type="entry name" value="HpaB_Deino-type"/>
</dbReference>
<dbReference type="EC" id="1.14.14.9" evidence="7"/>
<dbReference type="InterPro" id="IPR024719">
    <property type="entry name" value="HpaB/PvcC/4-BUDH_C"/>
</dbReference>
<evidence type="ECO:0000313" key="8">
    <source>
        <dbReference type="Proteomes" id="UP000586918"/>
    </source>
</evidence>
<evidence type="ECO:0000259" key="6">
    <source>
        <dbReference type="Pfam" id="PF11794"/>
    </source>
</evidence>
<evidence type="ECO:0000256" key="4">
    <source>
        <dbReference type="PIRSR" id="PIRSR000331-2"/>
    </source>
</evidence>
<dbReference type="Pfam" id="PF03241">
    <property type="entry name" value="HpaB"/>
    <property type="match status" value="1"/>
</dbReference>
<keyword evidence="2 4" id="KW-0274">FAD</keyword>
<dbReference type="InterPro" id="IPR036250">
    <property type="entry name" value="AcylCo_DH-like_C"/>
</dbReference>
<organism evidence="7 8">
    <name type="scientific">Pseudonocardia bannensis</name>
    <dbReference type="NCBI Taxonomy" id="630973"/>
    <lineage>
        <taxon>Bacteria</taxon>
        <taxon>Bacillati</taxon>
        <taxon>Actinomycetota</taxon>
        <taxon>Actinomycetes</taxon>
        <taxon>Pseudonocardiales</taxon>
        <taxon>Pseudonocardiaceae</taxon>
        <taxon>Pseudonocardia</taxon>
    </lineage>
</organism>
<accession>A0A848DC72</accession>
<dbReference type="PANTHER" id="PTHR36117:SF3">
    <property type="entry name" value="4-HYDROXYPHENYLACETATE 3-MONOOXYGENASE-RELATED"/>
    <property type="match status" value="1"/>
</dbReference>
<dbReference type="Gene3D" id="2.40.110.10">
    <property type="entry name" value="Butyryl-CoA Dehydrogenase, subunit A, domain 2"/>
    <property type="match status" value="1"/>
</dbReference>
<dbReference type="Pfam" id="PF11794">
    <property type="entry name" value="HpaB_N"/>
    <property type="match status" value="1"/>
</dbReference>
<dbReference type="GO" id="GO:0016627">
    <property type="term" value="F:oxidoreductase activity, acting on the CH-CH group of donors"/>
    <property type="evidence" value="ECO:0007669"/>
    <property type="project" value="InterPro"/>
</dbReference>
<dbReference type="RefSeq" id="WP_169409698.1">
    <property type="nucleotide sequence ID" value="NZ_JAAXKZ010000002.1"/>
</dbReference>
<dbReference type="GO" id="GO:0052881">
    <property type="term" value="F:4-hydroxyphenylacetate 3-monooxygenase activity"/>
    <property type="evidence" value="ECO:0007669"/>
    <property type="project" value="UniProtKB-EC"/>
</dbReference>
<sequence>MPVRTGAQYIENLQKHPREVWLRGERVDDVTAHPALRRPIEQIARLYDMQHDPELASVLTGPGPDGAPVGRAFLPCRTPEDLALRRAAYRAWAEPTLGLMGRSPDFLNTTLMAFTESPGVFARLGQRYADNIARYYEYVRDNDLFLTHALITPQTDRSKTASEQQEQFLHMGVVSETAEGLVVRGARMLATLAPMADELIIYSLPGLRPGDERHAACFAIPIDTPGLRLISRAPFDDGTRHPFDHPLSSHFEEADCLVVFDDVLVPWDRVFLHGDVALANALYAETNLRQHTAHQTGVRGLVKLQFVTGLAMKLSQSVKIDGFLHVQQKLGECIAAVEQAHALIVAAEAEYETTATGTVRPRFNSLQTLRVLLATQYPKLVEILQTLGAGGLLMMPSAEDFDSPIAEDVARYYRGAEMSAVDRIRLYKLAWDLCGDAFGQRALQYERYYAGDPVRILAMNYLSYDKDSCFALVDRALALAGDPTSHRDDPAG</sequence>
<feature type="domain" description="HpaB/PvcC/4-BUDH N-terminal" evidence="6">
    <location>
        <begin position="5"/>
        <end position="272"/>
    </location>
</feature>
<keyword evidence="8" id="KW-1185">Reference proteome</keyword>
<comment type="caution">
    <text evidence="7">The sequence shown here is derived from an EMBL/GenBank/DDBJ whole genome shotgun (WGS) entry which is preliminary data.</text>
</comment>
<dbReference type="Proteomes" id="UP000586918">
    <property type="component" value="Unassembled WGS sequence"/>
</dbReference>
<evidence type="ECO:0000313" key="7">
    <source>
        <dbReference type="EMBL" id="NMH90205.1"/>
    </source>
</evidence>
<dbReference type="EMBL" id="JAAXKZ010000002">
    <property type="protein sequence ID" value="NMH90205.1"/>
    <property type="molecule type" value="Genomic_DNA"/>
</dbReference>